<gene>
    <name evidence="1" type="ORF">ACHHYP_02028</name>
</gene>
<dbReference type="Proteomes" id="UP000243579">
    <property type="component" value="Unassembled WGS sequence"/>
</dbReference>
<organism evidence="1 2">
    <name type="scientific">Achlya hypogyna</name>
    <name type="common">Oomycete</name>
    <name type="synonym">Protoachlya hypogyna</name>
    <dbReference type="NCBI Taxonomy" id="1202772"/>
    <lineage>
        <taxon>Eukaryota</taxon>
        <taxon>Sar</taxon>
        <taxon>Stramenopiles</taxon>
        <taxon>Oomycota</taxon>
        <taxon>Saprolegniomycetes</taxon>
        <taxon>Saprolegniales</taxon>
        <taxon>Achlyaceae</taxon>
        <taxon>Achlya</taxon>
    </lineage>
</organism>
<comment type="caution">
    <text evidence="1">The sequence shown here is derived from an EMBL/GenBank/DDBJ whole genome shotgun (WGS) entry which is preliminary data.</text>
</comment>
<accession>A0A1V9ZSM9</accession>
<dbReference type="OrthoDB" id="71163at2759"/>
<proteinExistence type="predicted"/>
<dbReference type="AlphaFoldDB" id="A0A1V9ZSM9"/>
<evidence type="ECO:0000313" key="2">
    <source>
        <dbReference type="Proteomes" id="UP000243579"/>
    </source>
</evidence>
<evidence type="ECO:0000313" key="1">
    <source>
        <dbReference type="EMBL" id="OQS01007.1"/>
    </source>
</evidence>
<protein>
    <submittedName>
        <fullName evidence="1">Uncharacterized protein</fullName>
    </submittedName>
</protein>
<sequence length="368" mass="43301">MNQELTSRNDDRAIYRMNNMLKQRRFRAKYVAERALVEAELKTLTDALANASRTRSAASPSTALSWKEVAATFGSAAVVASSENKRLRAAYARRGRIVEAMKAWVASQLASTPRDTEYKRWHLLADEAIRRLGFDWITKRWYHNTDRMLAKYGFPNDSRQRFVDFNVDVNKDDTFNLVWRIQRDIPLPFETVYTRLRGRIRSLFRGDMYEDMFTLIDEEAIFTSEKFSHLCLLATVDPTMLYRYNYERVEGEHSMFLSREFYTDDRVVFVGGSVQDDEKIASNDLWHHRTFWYTLDRLSSTRTRLRVLGWHSNVFTKARGFTLEDEVTEWGVTLGGASDDVEFEKLRRVMFMRCPQAIQERDRYLSIE</sequence>
<reference evidence="1 2" key="1">
    <citation type="journal article" date="2014" name="Genome Biol. Evol.">
        <title>The secreted proteins of Achlya hypogyna and Thraustotheca clavata identify the ancestral oomycete secretome and reveal gene acquisitions by horizontal gene transfer.</title>
        <authorList>
            <person name="Misner I."/>
            <person name="Blouin N."/>
            <person name="Leonard G."/>
            <person name="Richards T.A."/>
            <person name="Lane C.E."/>
        </authorList>
    </citation>
    <scope>NUCLEOTIDE SEQUENCE [LARGE SCALE GENOMIC DNA]</scope>
    <source>
        <strain evidence="1 2">ATCC 48635</strain>
    </source>
</reference>
<dbReference type="EMBL" id="JNBR01000018">
    <property type="protein sequence ID" value="OQS01007.1"/>
    <property type="molecule type" value="Genomic_DNA"/>
</dbReference>
<name>A0A1V9ZSM9_ACHHY</name>
<keyword evidence="2" id="KW-1185">Reference proteome</keyword>